<keyword evidence="7" id="KW-1185">Reference proteome</keyword>
<evidence type="ECO:0000256" key="5">
    <source>
        <dbReference type="SAM" id="MobiDB-lite"/>
    </source>
</evidence>
<evidence type="ECO:0000256" key="1">
    <source>
        <dbReference type="ARBA" id="ARBA00006638"/>
    </source>
</evidence>
<comment type="similarity">
    <text evidence="1">Belongs to the RAD52 family.</text>
</comment>
<feature type="compositionally biased region" description="Low complexity" evidence="5">
    <location>
        <begin position="352"/>
        <end position="362"/>
    </location>
</feature>
<dbReference type="Gene3D" id="3.30.390.80">
    <property type="entry name" value="DNA repair protein Rad52/59/22"/>
    <property type="match status" value="2"/>
</dbReference>
<keyword evidence="3" id="KW-0233">DNA recombination</keyword>
<name>A0A9W9X494_9EURO</name>
<accession>A0A9W9X494</accession>
<feature type="region of interest" description="Disordered" evidence="5">
    <location>
        <begin position="175"/>
        <end position="230"/>
    </location>
</feature>
<dbReference type="GO" id="GO:0006312">
    <property type="term" value="P:mitotic recombination"/>
    <property type="evidence" value="ECO:0007669"/>
    <property type="project" value="TreeGrafter"/>
</dbReference>
<dbReference type="PANTHER" id="PTHR12132:SF1">
    <property type="entry name" value="DNA REPAIR PROTEIN RAD52 HOMOLOG"/>
    <property type="match status" value="1"/>
</dbReference>
<protein>
    <recommendedName>
        <fullName evidence="8">RAD52 DNA repair protein RADC</fullName>
    </recommendedName>
</protein>
<evidence type="ECO:0000313" key="7">
    <source>
        <dbReference type="Proteomes" id="UP001147760"/>
    </source>
</evidence>
<feature type="region of interest" description="Disordered" evidence="5">
    <location>
        <begin position="1"/>
        <end position="42"/>
    </location>
</feature>
<dbReference type="AlphaFoldDB" id="A0A9W9X494"/>
<evidence type="ECO:0000256" key="4">
    <source>
        <dbReference type="ARBA" id="ARBA00023204"/>
    </source>
</evidence>
<reference evidence="6" key="1">
    <citation type="submission" date="2022-12" db="EMBL/GenBank/DDBJ databases">
        <authorList>
            <person name="Petersen C."/>
        </authorList>
    </citation>
    <scope>NUCLEOTIDE SEQUENCE</scope>
    <source>
        <strain evidence="6">IBT 17660</strain>
    </source>
</reference>
<dbReference type="OrthoDB" id="206565at2759"/>
<feature type="region of interest" description="Disordered" evidence="5">
    <location>
        <begin position="259"/>
        <end position="570"/>
    </location>
</feature>
<dbReference type="SUPFAM" id="SSF54768">
    <property type="entry name" value="dsRNA-binding domain-like"/>
    <property type="match status" value="1"/>
</dbReference>
<evidence type="ECO:0008006" key="8">
    <source>
        <dbReference type="Google" id="ProtNLM"/>
    </source>
</evidence>
<dbReference type="InterPro" id="IPR041247">
    <property type="entry name" value="Rad52_fam"/>
</dbReference>
<feature type="compositionally biased region" description="Pro residues" evidence="5">
    <location>
        <begin position="185"/>
        <end position="195"/>
    </location>
</feature>
<proteinExistence type="inferred from homology"/>
<dbReference type="GO" id="GO:0005634">
    <property type="term" value="C:nucleus"/>
    <property type="evidence" value="ECO:0007669"/>
    <property type="project" value="TreeGrafter"/>
</dbReference>
<comment type="caution">
    <text evidence="6">The sequence shown here is derived from an EMBL/GenBank/DDBJ whole genome shotgun (WGS) entry which is preliminary data.</text>
</comment>
<dbReference type="GO" id="GO:0000724">
    <property type="term" value="P:double-strand break repair via homologous recombination"/>
    <property type="evidence" value="ECO:0007669"/>
    <property type="project" value="TreeGrafter"/>
</dbReference>
<dbReference type="InterPro" id="IPR007232">
    <property type="entry name" value="Rad52_Rad59_Rad22"/>
</dbReference>
<feature type="compositionally biased region" description="Polar residues" evidence="5">
    <location>
        <begin position="1"/>
        <end position="12"/>
    </location>
</feature>
<dbReference type="Proteomes" id="UP001147760">
    <property type="component" value="Unassembled WGS sequence"/>
</dbReference>
<reference evidence="6" key="2">
    <citation type="journal article" date="2023" name="IMA Fungus">
        <title>Comparative genomic study of the Penicillium genus elucidates a diverse pangenome and 15 lateral gene transfer events.</title>
        <authorList>
            <person name="Petersen C."/>
            <person name="Sorensen T."/>
            <person name="Nielsen M.R."/>
            <person name="Sondergaard T.E."/>
            <person name="Sorensen J.L."/>
            <person name="Fitzpatrick D.A."/>
            <person name="Frisvad J.C."/>
            <person name="Nielsen K.L."/>
        </authorList>
    </citation>
    <scope>NUCLEOTIDE SEQUENCE</scope>
    <source>
        <strain evidence="6">IBT 17660</strain>
    </source>
</reference>
<feature type="compositionally biased region" description="Low complexity" evidence="5">
    <location>
        <begin position="477"/>
        <end position="491"/>
    </location>
</feature>
<feature type="compositionally biased region" description="Basic and acidic residues" evidence="5">
    <location>
        <begin position="175"/>
        <end position="184"/>
    </location>
</feature>
<dbReference type="GO" id="GO:0045002">
    <property type="term" value="P:double-strand break repair via single-strand annealing"/>
    <property type="evidence" value="ECO:0007669"/>
    <property type="project" value="TreeGrafter"/>
</dbReference>
<feature type="compositionally biased region" description="Polar residues" evidence="5">
    <location>
        <begin position="496"/>
        <end position="506"/>
    </location>
</feature>
<evidence type="ECO:0000256" key="3">
    <source>
        <dbReference type="ARBA" id="ARBA00023172"/>
    </source>
</evidence>
<evidence type="ECO:0000313" key="6">
    <source>
        <dbReference type="EMBL" id="KAJ5483471.1"/>
    </source>
</evidence>
<feature type="compositionally biased region" description="Polar residues" evidence="5">
    <location>
        <begin position="375"/>
        <end position="390"/>
    </location>
</feature>
<keyword evidence="2" id="KW-0227">DNA damage</keyword>
<dbReference type="Pfam" id="PF04098">
    <property type="entry name" value="Rad52_Rad22"/>
    <property type="match status" value="1"/>
</dbReference>
<organism evidence="6 7">
    <name type="scientific">Penicillium desertorum</name>
    <dbReference type="NCBI Taxonomy" id="1303715"/>
    <lineage>
        <taxon>Eukaryota</taxon>
        <taxon>Fungi</taxon>
        <taxon>Dikarya</taxon>
        <taxon>Ascomycota</taxon>
        <taxon>Pezizomycotina</taxon>
        <taxon>Eurotiomycetes</taxon>
        <taxon>Eurotiomycetidae</taxon>
        <taxon>Eurotiales</taxon>
        <taxon>Aspergillaceae</taxon>
        <taxon>Penicillium</taxon>
    </lineage>
</organism>
<evidence type="ECO:0000256" key="2">
    <source>
        <dbReference type="ARBA" id="ARBA00022763"/>
    </source>
</evidence>
<feature type="compositionally biased region" description="Polar residues" evidence="5">
    <location>
        <begin position="334"/>
        <end position="351"/>
    </location>
</feature>
<dbReference type="EMBL" id="JAPWDO010000002">
    <property type="protein sequence ID" value="KAJ5483471.1"/>
    <property type="molecule type" value="Genomic_DNA"/>
</dbReference>
<keyword evidence="4" id="KW-0234">DNA repair</keyword>
<dbReference type="PANTHER" id="PTHR12132">
    <property type="entry name" value="DNA REPAIR AND RECOMBINATION PROTEIN RAD52, RAD59"/>
    <property type="match status" value="1"/>
</dbReference>
<gene>
    <name evidence="6" type="ORF">N7530_002717</name>
</gene>
<dbReference type="InterPro" id="IPR042525">
    <property type="entry name" value="Rad52_Rad59_Rad22_sf"/>
</dbReference>
<sequence length="570" mass="60473">MEPSTDSDNPSVGDQHRGGAGSIRMPNDTGAATANPFEEPQRRISEYTAQEIATLQARLDKKLGPEYISARPGAAGQKVHYLSADKCINLANEVFGFNGWSSSIQTIQIDFDIGYGHIENCKGKAAAFEKAKKEGTTDALKRALRNFGNVLGNCIYDKDYVAKVTKVKATPGRWDVEDLHRHPDFAPPPKKQPPPPKREPEEDDLPLPRTVHQARGNNTGNNASFEGDGEFGSDLFDEADFAVAETDIGNPDEIVIDTEIHREQQRPVQTNGPAPQRGPPARPGFNPAIVTPSKPERWNGSGQAGRPNPINARQNPSGIPSPALQGRQMAGQGPAQNIANPRPSAAQQTVGQNAAQNNIAQAPIKKETGPGGVQGNQDMNPPQGTPSTGFYSARAVDLLRENPTSVPSGAPQFDPHAESPSIRKTAGVDHSKSIPIARPTLSGASPAPPNNNNSTRDFVNPATDMQRRVGAPGGGISSPVSRGPSVSSYRPLTRPNIDQRNVSNPAMANRGTVPPQQNLNGKRPPLLDVTNADASPGAGVPTPGPNDPKRPRVSDADSSGPSSGPRPPTQ</sequence>
<feature type="compositionally biased region" description="Polar residues" evidence="5">
    <location>
        <begin position="215"/>
        <end position="224"/>
    </location>
</feature>